<name>A0A5B7K8N4_PORTR</name>
<dbReference type="EMBL" id="VSRR010134073">
    <property type="protein sequence ID" value="MPD02984.1"/>
    <property type="molecule type" value="Genomic_DNA"/>
</dbReference>
<organism evidence="1 2">
    <name type="scientific">Portunus trituberculatus</name>
    <name type="common">Swimming crab</name>
    <name type="synonym">Neptunus trituberculatus</name>
    <dbReference type="NCBI Taxonomy" id="210409"/>
    <lineage>
        <taxon>Eukaryota</taxon>
        <taxon>Metazoa</taxon>
        <taxon>Ecdysozoa</taxon>
        <taxon>Arthropoda</taxon>
        <taxon>Crustacea</taxon>
        <taxon>Multicrustacea</taxon>
        <taxon>Malacostraca</taxon>
        <taxon>Eumalacostraca</taxon>
        <taxon>Eucarida</taxon>
        <taxon>Decapoda</taxon>
        <taxon>Pleocyemata</taxon>
        <taxon>Brachyura</taxon>
        <taxon>Eubrachyura</taxon>
        <taxon>Portunoidea</taxon>
        <taxon>Portunidae</taxon>
        <taxon>Portuninae</taxon>
        <taxon>Portunus</taxon>
    </lineage>
</organism>
<keyword evidence="2" id="KW-1185">Reference proteome</keyword>
<protein>
    <submittedName>
        <fullName evidence="1">Uncharacterized protein</fullName>
    </submittedName>
</protein>
<proteinExistence type="predicted"/>
<gene>
    <name evidence="1" type="ORF">E2C01_098597</name>
</gene>
<comment type="caution">
    <text evidence="1">The sequence shown here is derived from an EMBL/GenBank/DDBJ whole genome shotgun (WGS) entry which is preliminary data.</text>
</comment>
<accession>A0A5B7K8N4</accession>
<sequence>MEILAITSESNTTCLYRCHKIKKERKDPRLPRSLLQPAPRPSGNPEYWKLFSNGKVIGGRVFLPPLGAWLECCLILSVM</sequence>
<evidence type="ECO:0000313" key="2">
    <source>
        <dbReference type="Proteomes" id="UP000324222"/>
    </source>
</evidence>
<reference evidence="1 2" key="1">
    <citation type="submission" date="2019-05" db="EMBL/GenBank/DDBJ databases">
        <title>Another draft genome of Portunus trituberculatus and its Hox gene families provides insights of decapod evolution.</title>
        <authorList>
            <person name="Jeong J.-H."/>
            <person name="Song I."/>
            <person name="Kim S."/>
            <person name="Choi T."/>
            <person name="Kim D."/>
            <person name="Ryu S."/>
            <person name="Kim W."/>
        </authorList>
    </citation>
    <scope>NUCLEOTIDE SEQUENCE [LARGE SCALE GENOMIC DNA]</scope>
    <source>
        <tissue evidence="1">Muscle</tissue>
    </source>
</reference>
<evidence type="ECO:0000313" key="1">
    <source>
        <dbReference type="EMBL" id="MPD02984.1"/>
    </source>
</evidence>
<dbReference type="AlphaFoldDB" id="A0A5B7K8N4"/>
<dbReference type="Proteomes" id="UP000324222">
    <property type="component" value="Unassembled WGS sequence"/>
</dbReference>